<reference evidence="2 3" key="1">
    <citation type="submission" date="2017-11" db="EMBL/GenBank/DDBJ databases">
        <title>Isolation and Characterization of Family Methanocellaceae Species from Potential Methane Hydrate Area Offshore Southwestern Taiwan.</title>
        <authorList>
            <person name="Zhang W.-L."/>
            <person name="Chen W.-C."/>
            <person name="Lai M.-C."/>
            <person name="Chen S.-C."/>
        </authorList>
    </citation>
    <scope>NUCLEOTIDE SEQUENCE [LARGE SCALE GENOMIC DNA]</scope>
    <source>
        <strain evidence="2 3">CWC-04</strain>
    </source>
</reference>
<evidence type="ECO:0000313" key="2">
    <source>
        <dbReference type="EMBL" id="MCD1295211.1"/>
    </source>
</evidence>
<dbReference type="RefSeq" id="WP_230742060.1">
    <property type="nucleotide sequence ID" value="NZ_PGCK01000007.1"/>
</dbReference>
<comment type="caution">
    <text evidence="2">The sequence shown here is derived from an EMBL/GenBank/DDBJ whole genome shotgun (WGS) entry which is preliminary data.</text>
</comment>
<proteinExistence type="predicted"/>
<organism evidence="2 3">
    <name type="scientific">Methanooceanicella nereidis</name>
    <dbReference type="NCBI Taxonomy" id="2052831"/>
    <lineage>
        <taxon>Archaea</taxon>
        <taxon>Methanobacteriati</taxon>
        <taxon>Methanobacteriota</taxon>
        <taxon>Stenosarchaea group</taxon>
        <taxon>Methanomicrobia</taxon>
        <taxon>Methanocellales</taxon>
        <taxon>Methanocellaceae</taxon>
        <taxon>Methanooceanicella</taxon>
    </lineage>
</organism>
<evidence type="ECO:0000313" key="3">
    <source>
        <dbReference type="Proteomes" id="UP001320159"/>
    </source>
</evidence>
<accession>A0AAP2W7M5</accession>
<evidence type="ECO:0000259" key="1">
    <source>
        <dbReference type="Pfam" id="PF26500"/>
    </source>
</evidence>
<name>A0AAP2W7M5_9EURY</name>
<dbReference type="InterPro" id="IPR058479">
    <property type="entry name" value="DUF8166"/>
</dbReference>
<protein>
    <recommendedName>
        <fullName evidence="1">DUF8166 domain-containing protein</fullName>
    </recommendedName>
</protein>
<sequence>MKVGSVVQVKSFSDYVVKVPVDTDEGYIPVSKVTAGTYVSVSSDDGEIIGIVTDVLHSVKEDYLPFMAGDKQDIFIPYTSDYRNSYLLIKGIGNIQEGNASHSLVFAPRINDPVRIMETAEIRAFHTSGDGKPTFSYYRKLSTSMDPEIVTGAIDRVACAMPECLPLLKALKKHTENQK</sequence>
<dbReference type="AlphaFoldDB" id="A0AAP2W7M5"/>
<dbReference type="Proteomes" id="UP001320159">
    <property type="component" value="Unassembled WGS sequence"/>
</dbReference>
<gene>
    <name evidence="2" type="ORF">CUJ83_09395</name>
</gene>
<feature type="domain" description="DUF8166" evidence="1">
    <location>
        <begin position="2"/>
        <end position="144"/>
    </location>
</feature>
<keyword evidence="3" id="KW-1185">Reference proteome</keyword>
<dbReference type="Pfam" id="PF26500">
    <property type="entry name" value="DUF8166"/>
    <property type="match status" value="1"/>
</dbReference>
<dbReference type="EMBL" id="PGCK01000007">
    <property type="protein sequence ID" value="MCD1295211.1"/>
    <property type="molecule type" value="Genomic_DNA"/>
</dbReference>